<evidence type="ECO:0000313" key="2">
    <source>
        <dbReference type="Proteomes" id="UP000831479"/>
    </source>
</evidence>
<reference evidence="1" key="1">
    <citation type="journal article" date="2019" name="Genomics">
        <title>Genome sequence analysis and organization of the Hyphantria cunea granulovirus (HycuGV-Hc1) from Turkey.</title>
        <authorList>
            <person name="Gencer D."/>
            <person name="Bayramoglu Z."/>
            <person name="Nalcacioglu R."/>
            <person name="Demirbag Z."/>
            <person name="Demir I."/>
        </authorList>
    </citation>
    <scope>NUCLEOTIDE SEQUENCE</scope>
    <source>
        <strain evidence="1">Hc1</strain>
    </source>
</reference>
<protein>
    <submittedName>
        <fullName evidence="1">PlxyGVORF77-like protein</fullName>
    </submittedName>
</protein>
<dbReference type="Proteomes" id="UP000831479">
    <property type="component" value="Segment"/>
</dbReference>
<sequence>MDVHVIQTEIIKISRREDDRISKNFICRECFLADNDYPFSKYILNRTHDVLSSNTPFQGGKRCTICHKKLYEQYVVGECKFCYCEDDWLANVYVDHPLRRIKRRATITTTVREKLACRKKLIFNC</sequence>
<name>A0AAE6D0D0_9BBAC</name>
<dbReference type="EMBL" id="MH923363">
    <property type="protein sequence ID" value="QBQ01636.1"/>
    <property type="molecule type" value="Genomic_DNA"/>
</dbReference>
<organism evidence="1 2">
    <name type="scientific">Hyphantria cunea granulovirus</name>
    <dbReference type="NCBI Taxonomy" id="307448"/>
    <lineage>
        <taxon>Viruses</taxon>
        <taxon>Viruses incertae sedis</taxon>
        <taxon>Naldaviricetes</taxon>
        <taxon>Lefavirales</taxon>
        <taxon>Baculoviridae</taxon>
        <taxon>Betabaculovirus</taxon>
        <taxon>Betabaculovirus hycuneae</taxon>
    </lineage>
</organism>
<keyword evidence="2" id="KW-1185">Reference proteome</keyword>
<accession>A0AAE6D0D0</accession>
<evidence type="ECO:0000313" key="1">
    <source>
        <dbReference type="EMBL" id="QBQ01636.1"/>
    </source>
</evidence>
<gene>
    <name evidence="1" type="ORF">HycuGV_00083</name>
</gene>
<proteinExistence type="predicted"/>